<organism evidence="6 7">
    <name type="scientific">Cellvibrio polysaccharolyticus</name>
    <dbReference type="NCBI Taxonomy" id="2082724"/>
    <lineage>
        <taxon>Bacteria</taxon>
        <taxon>Pseudomonadati</taxon>
        <taxon>Pseudomonadota</taxon>
        <taxon>Gammaproteobacteria</taxon>
        <taxon>Cellvibrionales</taxon>
        <taxon>Cellvibrionaceae</taxon>
        <taxon>Cellvibrio</taxon>
    </lineage>
</organism>
<dbReference type="Pfam" id="PF03466">
    <property type="entry name" value="LysR_substrate"/>
    <property type="match status" value="1"/>
</dbReference>
<evidence type="ECO:0000256" key="2">
    <source>
        <dbReference type="ARBA" id="ARBA00023015"/>
    </source>
</evidence>
<dbReference type="Pfam" id="PF00126">
    <property type="entry name" value="HTH_1"/>
    <property type="match status" value="1"/>
</dbReference>
<dbReference type="InterPro" id="IPR036390">
    <property type="entry name" value="WH_DNA-bd_sf"/>
</dbReference>
<dbReference type="RefSeq" id="WP_193909626.1">
    <property type="nucleotide sequence ID" value="NZ_PRDL01000001.1"/>
</dbReference>
<dbReference type="PANTHER" id="PTHR30126:SF81">
    <property type="entry name" value="HTH-TYPE TRANSCRIPTIONAL REGULATOR ILVY"/>
    <property type="match status" value="1"/>
</dbReference>
<dbReference type="AlphaFoldDB" id="A0A928YUN6"/>
<dbReference type="Gene3D" id="1.10.10.10">
    <property type="entry name" value="Winged helix-like DNA-binding domain superfamily/Winged helix DNA-binding domain"/>
    <property type="match status" value="1"/>
</dbReference>
<dbReference type="SUPFAM" id="SSF46785">
    <property type="entry name" value="Winged helix' DNA-binding domain"/>
    <property type="match status" value="1"/>
</dbReference>
<dbReference type="PROSITE" id="PS50931">
    <property type="entry name" value="HTH_LYSR"/>
    <property type="match status" value="1"/>
</dbReference>
<dbReference type="EMBL" id="PRDL01000001">
    <property type="protein sequence ID" value="MBE8717660.1"/>
    <property type="molecule type" value="Genomic_DNA"/>
</dbReference>
<evidence type="ECO:0000256" key="1">
    <source>
        <dbReference type="ARBA" id="ARBA00009437"/>
    </source>
</evidence>
<feature type="domain" description="HTH lysR-type" evidence="5">
    <location>
        <begin position="1"/>
        <end position="58"/>
    </location>
</feature>
<dbReference type="InterPro" id="IPR000847">
    <property type="entry name" value="LysR_HTH_N"/>
</dbReference>
<sequence length="291" mass="32573">MDSRSLKAFIAVTETGSFSAAAENLHLTQPAISKRIALLEEQLGVLLFDRAGRQIAPTQAGQVLLPWAREILQAVTDAQRAIDDLQGEVRGKLSIATSHHIGLHRLPPWLKDFSRRYPDVKLDLHFLDSEQAYQEILQGRFDLAVITLAEEHDPRISSQPLWMDRLQFVAAPGHPLTARKHISIEDLSGFPAIMPDANTYTTRLVRKVFDQQQQTLDVTMVTNHLDTIKMMVSIGLGWGVLPETMLDKNLSSLDVDTPTLTRPLGCIYHRQRSLNNAASRFLESLKQTPAS</sequence>
<dbReference type="CDD" id="cd05466">
    <property type="entry name" value="PBP2_LTTR_substrate"/>
    <property type="match status" value="1"/>
</dbReference>
<comment type="similarity">
    <text evidence="1">Belongs to the LysR transcriptional regulatory family.</text>
</comment>
<evidence type="ECO:0000256" key="4">
    <source>
        <dbReference type="ARBA" id="ARBA00023163"/>
    </source>
</evidence>
<evidence type="ECO:0000313" key="6">
    <source>
        <dbReference type="EMBL" id="MBE8717660.1"/>
    </source>
</evidence>
<proteinExistence type="inferred from homology"/>
<keyword evidence="7" id="KW-1185">Reference proteome</keyword>
<name>A0A928YUN6_9GAMM</name>
<evidence type="ECO:0000259" key="5">
    <source>
        <dbReference type="PROSITE" id="PS50931"/>
    </source>
</evidence>
<evidence type="ECO:0000256" key="3">
    <source>
        <dbReference type="ARBA" id="ARBA00023125"/>
    </source>
</evidence>
<dbReference type="GO" id="GO:0000976">
    <property type="term" value="F:transcription cis-regulatory region binding"/>
    <property type="evidence" value="ECO:0007669"/>
    <property type="project" value="TreeGrafter"/>
</dbReference>
<dbReference type="GO" id="GO:0003700">
    <property type="term" value="F:DNA-binding transcription factor activity"/>
    <property type="evidence" value="ECO:0007669"/>
    <property type="project" value="InterPro"/>
</dbReference>
<dbReference type="InterPro" id="IPR005119">
    <property type="entry name" value="LysR_subst-bd"/>
</dbReference>
<keyword evidence="3" id="KW-0238">DNA-binding</keyword>
<dbReference type="Gene3D" id="3.40.190.290">
    <property type="match status" value="1"/>
</dbReference>
<dbReference type="InterPro" id="IPR036388">
    <property type="entry name" value="WH-like_DNA-bd_sf"/>
</dbReference>
<dbReference type="Proteomes" id="UP000652567">
    <property type="component" value="Unassembled WGS sequence"/>
</dbReference>
<keyword evidence="2" id="KW-0805">Transcription regulation</keyword>
<dbReference type="PANTHER" id="PTHR30126">
    <property type="entry name" value="HTH-TYPE TRANSCRIPTIONAL REGULATOR"/>
    <property type="match status" value="1"/>
</dbReference>
<dbReference type="FunFam" id="1.10.10.10:FF:000001">
    <property type="entry name" value="LysR family transcriptional regulator"/>
    <property type="match status" value="1"/>
</dbReference>
<keyword evidence="4" id="KW-0804">Transcription</keyword>
<evidence type="ECO:0000313" key="7">
    <source>
        <dbReference type="Proteomes" id="UP000652567"/>
    </source>
</evidence>
<protein>
    <submittedName>
        <fullName evidence="6">LysR family transcriptional regulator</fullName>
    </submittedName>
</protein>
<gene>
    <name evidence="6" type="ORF">C4F51_10725</name>
</gene>
<dbReference type="PRINTS" id="PR00039">
    <property type="entry name" value="HTHLYSR"/>
</dbReference>
<comment type="caution">
    <text evidence="6">The sequence shown here is derived from an EMBL/GenBank/DDBJ whole genome shotgun (WGS) entry which is preliminary data.</text>
</comment>
<accession>A0A928YUN6</accession>
<reference evidence="6" key="1">
    <citation type="submission" date="2018-07" db="EMBL/GenBank/DDBJ databases">
        <title>Genome assembly of strain Ka43.</title>
        <authorList>
            <person name="Kukolya J."/>
            <person name="Nagy I."/>
            <person name="Horvath B."/>
            <person name="Toth A."/>
        </authorList>
    </citation>
    <scope>NUCLEOTIDE SEQUENCE</scope>
    <source>
        <strain evidence="6">KB43</strain>
    </source>
</reference>
<dbReference type="SUPFAM" id="SSF53850">
    <property type="entry name" value="Periplasmic binding protein-like II"/>
    <property type="match status" value="1"/>
</dbReference>